<accession>A0AB36FQP6</accession>
<dbReference type="EMBL" id="MIPY01000014">
    <property type="protein sequence ID" value="OES31240.1"/>
    <property type="molecule type" value="Genomic_DNA"/>
</dbReference>
<organism evidence="1 2">
    <name type="scientific">Alteromonas macleodii</name>
    <name type="common">Pseudoalteromonas macleodii</name>
    <dbReference type="NCBI Taxonomy" id="28108"/>
    <lineage>
        <taxon>Bacteria</taxon>
        <taxon>Pseudomonadati</taxon>
        <taxon>Pseudomonadota</taxon>
        <taxon>Gammaproteobacteria</taxon>
        <taxon>Alteromonadales</taxon>
        <taxon>Alteromonadaceae</taxon>
        <taxon>Alteromonas/Salinimonas group</taxon>
        <taxon>Alteromonas</taxon>
    </lineage>
</organism>
<evidence type="ECO:0000313" key="1">
    <source>
        <dbReference type="EMBL" id="OES31240.1"/>
    </source>
</evidence>
<protein>
    <submittedName>
        <fullName evidence="1">Uncharacterized protein</fullName>
    </submittedName>
</protein>
<comment type="caution">
    <text evidence="1">The sequence shown here is derived from an EMBL/GenBank/DDBJ whole genome shotgun (WGS) entry which is preliminary data.</text>
</comment>
<dbReference type="AlphaFoldDB" id="A0AB36FQP6"/>
<evidence type="ECO:0000313" key="2">
    <source>
        <dbReference type="Proteomes" id="UP000095392"/>
    </source>
</evidence>
<reference evidence="1 2" key="1">
    <citation type="submission" date="2016-09" db="EMBL/GenBank/DDBJ databases">
        <title>Draft Genome Sequence of four Alteromonas macleodii strains isolated from copper coupons and grown long-term at elevated copper levels.</title>
        <authorList>
            <person name="Cusick K."/>
            <person name="Dale J."/>
            <person name="Little B."/>
            <person name="Biffinger J."/>
        </authorList>
    </citation>
    <scope>NUCLEOTIDE SEQUENCE [LARGE SCALE GENOMIC DNA]</scope>
    <source>
        <strain evidence="1 2">KCP01</strain>
    </source>
</reference>
<gene>
    <name evidence="1" type="ORF">BFV95_2366</name>
</gene>
<keyword evidence="2" id="KW-1185">Reference proteome</keyword>
<dbReference type="Proteomes" id="UP000095392">
    <property type="component" value="Unassembled WGS sequence"/>
</dbReference>
<sequence length="54" mass="6208">MPVIYVVKVALCALINLAKPLKWVEPKMRCFLSACTLYARHFLAHWPFTGLCEN</sequence>
<name>A0AB36FQP6_ALTMA</name>
<proteinExistence type="predicted"/>